<name>A0A1I2CJW6_9MICO</name>
<dbReference type="SUPFAM" id="SSF55961">
    <property type="entry name" value="Bet v1-like"/>
    <property type="match status" value="1"/>
</dbReference>
<dbReference type="AlphaFoldDB" id="A0A1I2CJW6"/>
<sequence>MTFAAGALAVVPVLRTWALQWGATEAELDATLPGDDVVPAAGHVSTRAVSINAPADRVWPWLVQLGQGRGGFYSYDVLENLVGCDVHSANRIEARWQDLAVGDEVRLHPNADPLVVSEIDPDRALVLRGAPTPGGLAFSWAFVLRPAPDGSTRLVVRERYGYPHRSVGLLVEPVSFVSFLMSQAMLRGIKARAERPA</sequence>
<dbReference type="InterPro" id="IPR023393">
    <property type="entry name" value="START-like_dom_sf"/>
</dbReference>
<reference evidence="2" key="1">
    <citation type="submission" date="2016-10" db="EMBL/GenBank/DDBJ databases">
        <authorList>
            <person name="Varghese N."/>
            <person name="Submissions S."/>
        </authorList>
    </citation>
    <scope>NUCLEOTIDE SEQUENCE [LARGE SCALE GENOMIC DNA]</scope>
    <source>
        <strain evidence="2">DSM 19083</strain>
    </source>
</reference>
<protein>
    <recommendedName>
        <fullName evidence="3">Polyketide cyclase / dehydrase and lipid transport</fullName>
    </recommendedName>
</protein>
<organism evidence="1 2">
    <name type="scientific">Flavimobilis marinus</name>
    <dbReference type="NCBI Taxonomy" id="285351"/>
    <lineage>
        <taxon>Bacteria</taxon>
        <taxon>Bacillati</taxon>
        <taxon>Actinomycetota</taxon>
        <taxon>Actinomycetes</taxon>
        <taxon>Micrococcales</taxon>
        <taxon>Jonesiaceae</taxon>
        <taxon>Flavimobilis</taxon>
    </lineage>
</organism>
<proteinExistence type="predicted"/>
<dbReference type="STRING" id="285351.SAMN04488035_0140"/>
<evidence type="ECO:0000313" key="2">
    <source>
        <dbReference type="Proteomes" id="UP000198520"/>
    </source>
</evidence>
<dbReference type="Gene3D" id="3.30.530.20">
    <property type="match status" value="1"/>
</dbReference>
<dbReference type="EMBL" id="FONZ01000001">
    <property type="protein sequence ID" value="SFE68073.1"/>
    <property type="molecule type" value="Genomic_DNA"/>
</dbReference>
<keyword evidence="2" id="KW-1185">Reference proteome</keyword>
<dbReference type="Proteomes" id="UP000198520">
    <property type="component" value="Unassembled WGS sequence"/>
</dbReference>
<evidence type="ECO:0000313" key="1">
    <source>
        <dbReference type="EMBL" id="SFE68073.1"/>
    </source>
</evidence>
<gene>
    <name evidence="1" type="ORF">SAMN04488035_0140</name>
</gene>
<evidence type="ECO:0008006" key="3">
    <source>
        <dbReference type="Google" id="ProtNLM"/>
    </source>
</evidence>
<accession>A0A1I2CJW6</accession>